<organism evidence="2 3">
    <name type="scientific">Sphingomonas endophytica</name>
    <dbReference type="NCBI Taxonomy" id="869719"/>
    <lineage>
        <taxon>Bacteria</taxon>
        <taxon>Pseudomonadati</taxon>
        <taxon>Pseudomonadota</taxon>
        <taxon>Alphaproteobacteria</taxon>
        <taxon>Sphingomonadales</taxon>
        <taxon>Sphingomonadaceae</taxon>
        <taxon>Sphingomonas</taxon>
    </lineage>
</organism>
<protein>
    <recommendedName>
        <fullName evidence="4">Helix-turn-helix domain-containing protein</fullName>
    </recommendedName>
</protein>
<accession>A0ABR6N747</accession>
<feature type="region of interest" description="Disordered" evidence="1">
    <location>
        <begin position="84"/>
        <end position="155"/>
    </location>
</feature>
<evidence type="ECO:0000256" key="1">
    <source>
        <dbReference type="SAM" id="MobiDB-lite"/>
    </source>
</evidence>
<evidence type="ECO:0000313" key="3">
    <source>
        <dbReference type="Proteomes" id="UP000560131"/>
    </source>
</evidence>
<gene>
    <name evidence="2" type="ORF">FHS97_002563</name>
</gene>
<dbReference type="Pfam" id="PF13730">
    <property type="entry name" value="HTH_36"/>
    <property type="match status" value="1"/>
</dbReference>
<proteinExistence type="predicted"/>
<name>A0ABR6N747_9SPHN</name>
<dbReference type="EMBL" id="JACIJN010000008">
    <property type="protein sequence ID" value="MBB5726620.1"/>
    <property type="molecule type" value="Genomic_DNA"/>
</dbReference>
<feature type="compositionally biased region" description="Polar residues" evidence="1">
    <location>
        <begin position="124"/>
        <end position="140"/>
    </location>
</feature>
<dbReference type="RefSeq" id="WP_184038267.1">
    <property type="nucleotide sequence ID" value="NZ_BAABAR010000019.1"/>
</dbReference>
<feature type="region of interest" description="Disordered" evidence="1">
    <location>
        <begin position="204"/>
        <end position="224"/>
    </location>
</feature>
<sequence>MTTTFDLQRAAMAIVGASSVERHVLLVLALRADIATRRCTPGIARLVADTGLSERAVQNATKALAAAGHITRDERRGRGIVYTVHPRTTCTPEDDAPPQDVHPRTTCTPAPRAGTPAPRAPKQPGTTITPKRASPSQGTRTRSRSGLPGDWQPAPLTGRAAAAAADWRPDRIASELDRFRNHAAATGRAMADWDAAWRNWVTGADRFDKPDAKPPDAGNWRSRGRFRDPLLNAFENEPLSQHHES</sequence>
<evidence type="ECO:0008006" key="4">
    <source>
        <dbReference type="Google" id="ProtNLM"/>
    </source>
</evidence>
<reference evidence="2 3" key="1">
    <citation type="submission" date="2020-08" db="EMBL/GenBank/DDBJ databases">
        <title>Genomic Encyclopedia of Type Strains, Phase IV (KMG-IV): sequencing the most valuable type-strain genomes for metagenomic binning, comparative biology and taxonomic classification.</title>
        <authorList>
            <person name="Goeker M."/>
        </authorList>
    </citation>
    <scope>NUCLEOTIDE SEQUENCE [LARGE SCALE GENOMIC DNA]</scope>
    <source>
        <strain evidence="2 3">DSM 101535</strain>
    </source>
</reference>
<feature type="compositionally biased region" description="Low complexity" evidence="1">
    <location>
        <begin position="104"/>
        <end position="117"/>
    </location>
</feature>
<feature type="compositionally biased region" description="Basic and acidic residues" evidence="1">
    <location>
        <begin position="205"/>
        <end position="214"/>
    </location>
</feature>
<keyword evidence="3" id="KW-1185">Reference proteome</keyword>
<evidence type="ECO:0000313" key="2">
    <source>
        <dbReference type="EMBL" id="MBB5726620.1"/>
    </source>
</evidence>
<dbReference type="Proteomes" id="UP000560131">
    <property type="component" value="Unassembled WGS sequence"/>
</dbReference>
<comment type="caution">
    <text evidence="2">The sequence shown here is derived from an EMBL/GenBank/DDBJ whole genome shotgun (WGS) entry which is preliminary data.</text>
</comment>